<accession>A0A7J8XLQ0</accession>
<sequence>WVSLSTNGLVRFDEGFVVDGGCLRDHNGEWIIRRFEKILIQTNSIEAINVILEDSSGNPNSALVRKIHLILRKMEQWKIQYISIEESLIIDSLAKSVHTRRLGLRLFEDPLLRV</sequence>
<organism evidence="1 2">
    <name type="scientific">Gossypium aridum</name>
    <name type="common">American cotton</name>
    <name type="synonym">Erioxylum aridum</name>
    <dbReference type="NCBI Taxonomy" id="34290"/>
    <lineage>
        <taxon>Eukaryota</taxon>
        <taxon>Viridiplantae</taxon>
        <taxon>Streptophyta</taxon>
        <taxon>Embryophyta</taxon>
        <taxon>Tracheophyta</taxon>
        <taxon>Spermatophyta</taxon>
        <taxon>Magnoliopsida</taxon>
        <taxon>eudicotyledons</taxon>
        <taxon>Gunneridae</taxon>
        <taxon>Pentapetalae</taxon>
        <taxon>rosids</taxon>
        <taxon>malvids</taxon>
        <taxon>Malvales</taxon>
        <taxon>Malvaceae</taxon>
        <taxon>Malvoideae</taxon>
        <taxon>Gossypium</taxon>
    </lineage>
</organism>
<evidence type="ECO:0000313" key="1">
    <source>
        <dbReference type="EMBL" id="MBA0688247.1"/>
    </source>
</evidence>
<dbReference type="EMBL" id="JABFAA010000008">
    <property type="protein sequence ID" value="MBA0688247.1"/>
    <property type="molecule type" value="Genomic_DNA"/>
</dbReference>
<gene>
    <name evidence="1" type="ORF">Goari_006049</name>
</gene>
<feature type="non-terminal residue" evidence="1">
    <location>
        <position position="1"/>
    </location>
</feature>
<name>A0A7J8XLQ0_GOSAI</name>
<evidence type="ECO:0000313" key="2">
    <source>
        <dbReference type="Proteomes" id="UP000593577"/>
    </source>
</evidence>
<keyword evidence="2" id="KW-1185">Reference proteome</keyword>
<dbReference type="AlphaFoldDB" id="A0A7J8XLQ0"/>
<dbReference type="Proteomes" id="UP000593577">
    <property type="component" value="Unassembled WGS sequence"/>
</dbReference>
<comment type="caution">
    <text evidence="1">The sequence shown here is derived from an EMBL/GenBank/DDBJ whole genome shotgun (WGS) entry which is preliminary data.</text>
</comment>
<protein>
    <recommendedName>
        <fullName evidence="3">RNase H type-1 domain-containing protein</fullName>
    </recommendedName>
</protein>
<evidence type="ECO:0008006" key="3">
    <source>
        <dbReference type="Google" id="ProtNLM"/>
    </source>
</evidence>
<proteinExistence type="predicted"/>
<reference evidence="1 2" key="1">
    <citation type="journal article" date="2019" name="Genome Biol. Evol.">
        <title>Insights into the evolution of the New World diploid cottons (Gossypium, subgenus Houzingenia) based on genome sequencing.</title>
        <authorList>
            <person name="Grover C.E."/>
            <person name="Arick M.A. 2nd"/>
            <person name="Thrash A."/>
            <person name="Conover J.L."/>
            <person name="Sanders W.S."/>
            <person name="Peterson D.G."/>
            <person name="Frelichowski J.E."/>
            <person name="Scheffler J.A."/>
            <person name="Scheffler B.E."/>
            <person name="Wendel J.F."/>
        </authorList>
    </citation>
    <scope>NUCLEOTIDE SEQUENCE [LARGE SCALE GENOMIC DNA]</scope>
    <source>
        <strain evidence="1">185</strain>
        <tissue evidence="1">Leaf</tissue>
    </source>
</reference>